<reference evidence="7 8" key="1">
    <citation type="submission" date="2013-12" db="EMBL/GenBank/DDBJ databases">
        <title>Draft genome of the parsitic nematode Ancylostoma duodenale.</title>
        <authorList>
            <person name="Mitreva M."/>
        </authorList>
    </citation>
    <scope>NUCLEOTIDE SEQUENCE [LARGE SCALE GENOMIC DNA]</scope>
    <source>
        <strain evidence="7 8">Zhejiang</strain>
    </source>
</reference>
<feature type="transmembrane region" description="Helical" evidence="5">
    <location>
        <begin position="47"/>
        <end position="66"/>
    </location>
</feature>
<dbReference type="InterPro" id="IPR039421">
    <property type="entry name" value="Type_1_exporter"/>
</dbReference>
<dbReference type="PANTHER" id="PTHR43394">
    <property type="entry name" value="ATP-DEPENDENT PERMEASE MDL1, MITOCHONDRIAL"/>
    <property type="match status" value="1"/>
</dbReference>
<comment type="subcellular location">
    <subcellularLocation>
        <location evidence="1">Membrane</location>
        <topology evidence="1">Multi-pass membrane protein</topology>
    </subcellularLocation>
</comment>
<keyword evidence="2 5" id="KW-0812">Transmembrane</keyword>
<keyword evidence="3 5" id="KW-1133">Transmembrane helix</keyword>
<dbReference type="AlphaFoldDB" id="A0A0C2H0K3"/>
<feature type="domain" description="ABC transmembrane type-1" evidence="6">
    <location>
        <begin position="1"/>
        <end position="98"/>
    </location>
</feature>
<organism evidence="7 8">
    <name type="scientific">Ancylostoma duodenale</name>
    <dbReference type="NCBI Taxonomy" id="51022"/>
    <lineage>
        <taxon>Eukaryota</taxon>
        <taxon>Metazoa</taxon>
        <taxon>Ecdysozoa</taxon>
        <taxon>Nematoda</taxon>
        <taxon>Chromadorea</taxon>
        <taxon>Rhabditida</taxon>
        <taxon>Rhabditina</taxon>
        <taxon>Rhabditomorpha</taxon>
        <taxon>Strongyloidea</taxon>
        <taxon>Ancylostomatidae</taxon>
        <taxon>Ancylostomatinae</taxon>
        <taxon>Ancylostoma</taxon>
    </lineage>
</organism>
<dbReference type="SUPFAM" id="SSF90123">
    <property type="entry name" value="ABC transporter transmembrane region"/>
    <property type="match status" value="1"/>
</dbReference>
<gene>
    <name evidence="7" type="ORF">ANCDUO_04619</name>
</gene>
<dbReference type="GO" id="GO:0005524">
    <property type="term" value="F:ATP binding"/>
    <property type="evidence" value="ECO:0007669"/>
    <property type="project" value="InterPro"/>
</dbReference>
<dbReference type="InterPro" id="IPR036640">
    <property type="entry name" value="ABC1_TM_sf"/>
</dbReference>
<dbReference type="Gene3D" id="1.20.1560.10">
    <property type="entry name" value="ABC transporter type 1, transmembrane domain"/>
    <property type="match status" value="1"/>
</dbReference>
<dbReference type="EMBL" id="KN727730">
    <property type="protein sequence ID" value="KIH65059.1"/>
    <property type="molecule type" value="Genomic_DNA"/>
</dbReference>
<evidence type="ECO:0000259" key="6">
    <source>
        <dbReference type="PROSITE" id="PS50929"/>
    </source>
</evidence>
<dbReference type="Pfam" id="PF00664">
    <property type="entry name" value="ABC_membrane"/>
    <property type="match status" value="1"/>
</dbReference>
<accession>A0A0C2H0K3</accession>
<sequence length="98" mass="10919">MKLDLFKSLVNKDIAFFDAHPSGKLVSRLTDDCDTASGAVANNLTTFIQNVVLALSSLTFILFYSWRLTVELSKSTREQTSKLTEIATDVLSTMRTVR</sequence>
<name>A0A0C2H0K3_9BILA</name>
<evidence type="ECO:0000256" key="2">
    <source>
        <dbReference type="ARBA" id="ARBA00022692"/>
    </source>
</evidence>
<evidence type="ECO:0000256" key="1">
    <source>
        <dbReference type="ARBA" id="ARBA00004141"/>
    </source>
</evidence>
<proteinExistence type="predicted"/>
<evidence type="ECO:0000313" key="8">
    <source>
        <dbReference type="Proteomes" id="UP000054047"/>
    </source>
</evidence>
<dbReference type="GO" id="GO:0016020">
    <property type="term" value="C:membrane"/>
    <property type="evidence" value="ECO:0007669"/>
    <property type="project" value="UniProtKB-SubCell"/>
</dbReference>
<evidence type="ECO:0000256" key="3">
    <source>
        <dbReference type="ARBA" id="ARBA00022989"/>
    </source>
</evidence>
<dbReference type="InterPro" id="IPR011527">
    <property type="entry name" value="ABC1_TM_dom"/>
</dbReference>
<evidence type="ECO:0000256" key="4">
    <source>
        <dbReference type="ARBA" id="ARBA00023136"/>
    </source>
</evidence>
<evidence type="ECO:0000313" key="7">
    <source>
        <dbReference type="EMBL" id="KIH65059.1"/>
    </source>
</evidence>
<dbReference type="GO" id="GO:0140359">
    <property type="term" value="F:ABC-type transporter activity"/>
    <property type="evidence" value="ECO:0007669"/>
    <property type="project" value="InterPro"/>
</dbReference>
<evidence type="ECO:0000256" key="5">
    <source>
        <dbReference type="SAM" id="Phobius"/>
    </source>
</evidence>
<keyword evidence="8" id="KW-1185">Reference proteome</keyword>
<protein>
    <recommendedName>
        <fullName evidence="6">ABC transmembrane type-1 domain-containing protein</fullName>
    </recommendedName>
</protein>
<dbReference type="PROSITE" id="PS50929">
    <property type="entry name" value="ABC_TM1F"/>
    <property type="match status" value="1"/>
</dbReference>
<dbReference type="Proteomes" id="UP000054047">
    <property type="component" value="Unassembled WGS sequence"/>
</dbReference>
<keyword evidence="4 5" id="KW-0472">Membrane</keyword>
<dbReference type="OrthoDB" id="5863968at2759"/>